<dbReference type="InterPro" id="IPR045851">
    <property type="entry name" value="AMP-bd_C_sf"/>
</dbReference>
<dbReference type="AlphaFoldDB" id="A0A502L254"/>
<dbReference type="InterPro" id="IPR020459">
    <property type="entry name" value="AMP-binding"/>
</dbReference>
<dbReference type="NCBIfam" id="TIGR03098">
    <property type="entry name" value="ligase_PEP_1"/>
    <property type="match status" value="1"/>
</dbReference>
<name>A0A502L254_9GAMM</name>
<dbReference type="InterPro" id="IPR025110">
    <property type="entry name" value="AMP-bd_C"/>
</dbReference>
<dbReference type="PROSITE" id="PS00455">
    <property type="entry name" value="AMP_BINDING"/>
    <property type="match status" value="1"/>
</dbReference>
<dbReference type="InterPro" id="IPR020845">
    <property type="entry name" value="AMP-binding_CS"/>
</dbReference>
<proteinExistence type="predicted"/>
<dbReference type="EMBL" id="SAWY01000007">
    <property type="protein sequence ID" value="TPH17766.1"/>
    <property type="molecule type" value="Genomic_DNA"/>
</dbReference>
<dbReference type="Proteomes" id="UP000315303">
    <property type="component" value="Unassembled WGS sequence"/>
</dbReference>
<dbReference type="Gene3D" id="3.40.50.12780">
    <property type="entry name" value="N-terminal domain of ligase-like"/>
    <property type="match status" value="1"/>
</dbReference>
<evidence type="ECO:0000313" key="3">
    <source>
        <dbReference type="EMBL" id="TPH17766.1"/>
    </source>
</evidence>
<feature type="domain" description="AMP-dependent synthetase/ligase" evidence="1">
    <location>
        <begin position="11"/>
        <end position="378"/>
    </location>
</feature>
<feature type="domain" description="AMP-binding enzyme C-terminal" evidence="2">
    <location>
        <begin position="434"/>
        <end position="515"/>
    </location>
</feature>
<dbReference type="Pfam" id="PF13193">
    <property type="entry name" value="AMP-binding_C"/>
    <property type="match status" value="1"/>
</dbReference>
<organism evidence="3 4">
    <name type="scientific">Litorilituus lipolyticus</name>
    <dbReference type="NCBI Taxonomy" id="2491017"/>
    <lineage>
        <taxon>Bacteria</taxon>
        <taxon>Pseudomonadati</taxon>
        <taxon>Pseudomonadota</taxon>
        <taxon>Gammaproteobacteria</taxon>
        <taxon>Alteromonadales</taxon>
        <taxon>Colwelliaceae</taxon>
        <taxon>Litorilituus</taxon>
    </lineage>
</organism>
<reference evidence="3 4" key="1">
    <citation type="submission" date="2019-01" db="EMBL/GenBank/DDBJ databases">
        <title>Litorilituus lipolytica sp. nov., isolated from intertidal sand of the Yellow Sea in China.</title>
        <authorList>
            <person name="Liu A."/>
        </authorList>
    </citation>
    <scope>NUCLEOTIDE SEQUENCE [LARGE SCALE GENOMIC DNA]</scope>
    <source>
        <strain evidence="3 4">RZ04</strain>
    </source>
</reference>
<keyword evidence="4" id="KW-1185">Reference proteome</keyword>
<dbReference type="InterPro" id="IPR042099">
    <property type="entry name" value="ANL_N_sf"/>
</dbReference>
<dbReference type="RefSeq" id="WP_140602173.1">
    <property type="nucleotide sequence ID" value="NZ_SAWY01000007.1"/>
</dbReference>
<dbReference type="GO" id="GO:0016877">
    <property type="term" value="F:ligase activity, forming carbon-sulfur bonds"/>
    <property type="evidence" value="ECO:0007669"/>
    <property type="project" value="UniProtKB-ARBA"/>
</dbReference>
<keyword evidence="3" id="KW-0436">Ligase</keyword>
<dbReference type="Gene3D" id="3.30.300.30">
    <property type="match status" value="1"/>
</dbReference>
<evidence type="ECO:0000313" key="4">
    <source>
        <dbReference type="Proteomes" id="UP000315303"/>
    </source>
</evidence>
<dbReference type="Pfam" id="PF00501">
    <property type="entry name" value="AMP-binding"/>
    <property type="match status" value="1"/>
</dbReference>
<accession>A0A502L254</accession>
<dbReference type="PRINTS" id="PR00154">
    <property type="entry name" value="AMPBINDING"/>
</dbReference>
<comment type="caution">
    <text evidence="3">The sequence shown here is derived from an EMBL/GenBank/DDBJ whole genome shotgun (WGS) entry which is preliminary data.</text>
</comment>
<dbReference type="InterPro" id="IPR050237">
    <property type="entry name" value="ATP-dep_AMP-bd_enzyme"/>
</dbReference>
<evidence type="ECO:0000259" key="1">
    <source>
        <dbReference type="Pfam" id="PF00501"/>
    </source>
</evidence>
<dbReference type="SUPFAM" id="SSF56801">
    <property type="entry name" value="Acetyl-CoA synthetase-like"/>
    <property type="match status" value="1"/>
</dbReference>
<protein>
    <submittedName>
        <fullName evidence="3">Acyl-CoA ligase (AMP-forming), exosortase A system-associated</fullName>
    </submittedName>
</protein>
<dbReference type="InterPro" id="IPR017529">
    <property type="entry name" value="AcylCoA_ligase_PEP_1"/>
</dbReference>
<dbReference type="InterPro" id="IPR000873">
    <property type="entry name" value="AMP-dep_synth/lig_dom"/>
</dbReference>
<gene>
    <name evidence="3" type="ORF">EPA86_04240</name>
</gene>
<evidence type="ECO:0000259" key="2">
    <source>
        <dbReference type="Pfam" id="PF13193"/>
    </source>
</evidence>
<dbReference type="PANTHER" id="PTHR43767">
    <property type="entry name" value="LONG-CHAIN-FATTY-ACID--COA LIGASE"/>
    <property type="match status" value="1"/>
</dbReference>
<sequence>MLNYIHELVKQSAGSSPHAIALQVNECCLTYQQLNTQIEQFSYHLANISTPKQRIGIYLNKNSENVITMFACSSASLIFVPINPVLKAAQVQHIIDDCQVQTLVTNKARLSGLSKVLSSLHSVETIIVTDADTQELALLCDSFANINFIPWPSDSKTIKQTLLASTTPSTNDIACILYTSGSTGKPKGIMVSHQNLILGAESVSQYLQNTSQDKILAVLPFSFDYGLNQLISSFLVGAQCILLDYLFPQDVIKAVKKYKVTGLAAVPALWSQLCEIEWDEQAKSIRYFTNSGGVLAQHCLQTLRDRMPTATPFLMYGLTEAFRSTYLTPNEIDKRIGSIGKAIPNAVIKVIRADGSECDVDETGQLIHIGPLVTLGYWQDIAKTQERFKSFGACKEMAVFSGDYVKKDSDGFLYFVGRKDEMIKTSGYRVSPTEIEECLLQLTEILNAVVFGKPVDILGQVIIAYVQLAQPLKAKLDSKQLEKKLLRHCKEQLANYMLPKEFHFINELPINANGKIDRNKLRLDYLANLQTAKINK</sequence>
<dbReference type="PANTHER" id="PTHR43767:SF10">
    <property type="entry name" value="SURFACTIN SYNTHASE SUBUNIT 1"/>
    <property type="match status" value="1"/>
</dbReference>
<dbReference type="OrthoDB" id="9803968at2"/>